<dbReference type="RefSeq" id="WP_341468595.1">
    <property type="nucleotide sequence ID" value="NZ_CP128399.1"/>
</dbReference>
<dbReference type="Proteomes" id="UP000521676">
    <property type="component" value="Unassembled WGS sequence"/>
</dbReference>
<dbReference type="InterPro" id="IPR011528">
    <property type="entry name" value="NERD"/>
</dbReference>
<dbReference type="PROSITE" id="PS50965">
    <property type="entry name" value="NERD"/>
    <property type="match status" value="1"/>
</dbReference>
<dbReference type="EMBL" id="JACATZ010000001">
    <property type="protein sequence ID" value="NWJ44818.1"/>
    <property type="molecule type" value="Genomic_DNA"/>
</dbReference>
<evidence type="ECO:0000313" key="5">
    <source>
        <dbReference type="Proteomes" id="UP000521676"/>
    </source>
</evidence>
<evidence type="ECO:0000259" key="2">
    <source>
        <dbReference type="PROSITE" id="PS50965"/>
    </source>
</evidence>
<dbReference type="Proteomes" id="UP001431572">
    <property type="component" value="Chromosome 1"/>
</dbReference>
<evidence type="ECO:0000313" key="6">
    <source>
        <dbReference type="Proteomes" id="UP001431572"/>
    </source>
</evidence>
<keyword evidence="6" id="KW-1185">Reference proteome</keyword>
<sequence>MQAKGTSSAYRQLILRDLGLAGGLGIVALLFIFLAFSISIWILALGLPPLAGAFWFGNRARVTLQKWRSQERLATLLHQVLGENYIYFLNLLLSENRSIGMIDGVLLGPYGALVLEVAPFSGQYICEGDTWYKYMGEQGADIKEQPILNRKRLKDSPTWKVIRAAREVKSWLSVRNLPQVPVQPVVVLDRGKLFSSKHPNCPIVEHADLENYLKEHLFHKGSSSEASVVSEGMLEQIAQRLKNA</sequence>
<reference evidence="4" key="2">
    <citation type="journal article" date="2024" name="Nature">
        <title>Anoxygenic phototroph of the Chloroflexota uses a type I reaction centre.</title>
        <authorList>
            <person name="Tsuji J.M."/>
            <person name="Shaw N.A."/>
            <person name="Nagashima S."/>
            <person name="Venkiteswaran J.J."/>
            <person name="Schiff S.L."/>
            <person name="Watanabe T."/>
            <person name="Fukui M."/>
            <person name="Hanada S."/>
            <person name="Tank M."/>
            <person name="Neufeld J.D."/>
        </authorList>
    </citation>
    <scope>NUCLEOTIDE SEQUENCE</scope>
    <source>
        <strain evidence="4">L227-S17</strain>
    </source>
</reference>
<keyword evidence="1" id="KW-0812">Transmembrane</keyword>
<evidence type="ECO:0000256" key="1">
    <source>
        <dbReference type="SAM" id="Phobius"/>
    </source>
</evidence>
<dbReference type="AlphaFoldDB" id="A0A8T7LS41"/>
<name>A0A8T7LS41_9CHLR</name>
<dbReference type="EMBL" id="CP128399">
    <property type="protein sequence ID" value="WJW66701.1"/>
    <property type="molecule type" value="Genomic_DNA"/>
</dbReference>
<accession>A0A8T7LS41</accession>
<reference evidence="3 5" key="1">
    <citation type="submission" date="2020-06" db="EMBL/GenBank/DDBJ databases">
        <title>Anoxygenic phototrophic Chloroflexota member uses a Type I reaction center.</title>
        <authorList>
            <person name="Tsuji J.M."/>
            <person name="Shaw N.A."/>
            <person name="Nagashima S."/>
            <person name="Venkiteswaran J."/>
            <person name="Schiff S.L."/>
            <person name="Hanada S."/>
            <person name="Tank M."/>
            <person name="Neufeld J.D."/>
        </authorList>
    </citation>
    <scope>NUCLEOTIDE SEQUENCE [LARGE SCALE GENOMIC DNA]</scope>
    <source>
        <strain evidence="3">L227-S17</strain>
    </source>
</reference>
<organism evidence="3 5">
    <name type="scientific">Candidatus Chlorohelix allophototropha</name>
    <dbReference type="NCBI Taxonomy" id="3003348"/>
    <lineage>
        <taxon>Bacteria</taxon>
        <taxon>Bacillati</taxon>
        <taxon>Chloroflexota</taxon>
        <taxon>Chloroflexia</taxon>
        <taxon>Candidatus Chloroheliales</taxon>
        <taxon>Candidatus Chloroheliaceae</taxon>
        <taxon>Candidatus Chlorohelix</taxon>
    </lineage>
</organism>
<feature type="domain" description="NERD" evidence="2">
    <location>
        <begin position="65"/>
        <end position="191"/>
    </location>
</feature>
<protein>
    <submittedName>
        <fullName evidence="3">NERD domain-containing protein</fullName>
    </submittedName>
</protein>
<evidence type="ECO:0000313" key="3">
    <source>
        <dbReference type="EMBL" id="NWJ44818.1"/>
    </source>
</evidence>
<gene>
    <name evidence="3" type="ORF">HXX08_02975</name>
    <name evidence="4" type="ORF">OZ401_002514</name>
</gene>
<dbReference type="Pfam" id="PF08378">
    <property type="entry name" value="NERD"/>
    <property type="match status" value="1"/>
</dbReference>
<keyword evidence="1" id="KW-1133">Transmembrane helix</keyword>
<proteinExistence type="predicted"/>
<evidence type="ECO:0000313" key="4">
    <source>
        <dbReference type="EMBL" id="WJW66701.1"/>
    </source>
</evidence>
<feature type="transmembrane region" description="Helical" evidence="1">
    <location>
        <begin position="20"/>
        <end position="44"/>
    </location>
</feature>
<keyword evidence="1" id="KW-0472">Membrane</keyword>